<protein>
    <submittedName>
        <fullName evidence="2">NAD(P)H-dependent FMN reductase</fullName>
    </submittedName>
</protein>
<evidence type="ECO:0000313" key="2">
    <source>
        <dbReference type="EMBL" id="SHG57582.1"/>
    </source>
</evidence>
<dbReference type="SUPFAM" id="SSF52218">
    <property type="entry name" value="Flavoproteins"/>
    <property type="match status" value="1"/>
</dbReference>
<dbReference type="GO" id="GO:0010181">
    <property type="term" value="F:FMN binding"/>
    <property type="evidence" value="ECO:0007669"/>
    <property type="project" value="TreeGrafter"/>
</dbReference>
<dbReference type="PANTHER" id="PTHR30543:SF21">
    <property type="entry name" value="NAD(P)H-DEPENDENT FMN REDUCTASE LOT6"/>
    <property type="match status" value="1"/>
</dbReference>
<proteinExistence type="predicted"/>
<dbReference type="InterPro" id="IPR050712">
    <property type="entry name" value="NAD(P)H-dep_reductase"/>
</dbReference>
<organism evidence="2 3">
    <name type="scientific">Bradyrhizobium erythrophlei</name>
    <dbReference type="NCBI Taxonomy" id="1437360"/>
    <lineage>
        <taxon>Bacteria</taxon>
        <taxon>Pseudomonadati</taxon>
        <taxon>Pseudomonadota</taxon>
        <taxon>Alphaproteobacteria</taxon>
        <taxon>Hyphomicrobiales</taxon>
        <taxon>Nitrobacteraceae</taxon>
        <taxon>Bradyrhizobium</taxon>
    </lineage>
</organism>
<evidence type="ECO:0000313" key="3">
    <source>
        <dbReference type="Proteomes" id="UP000190675"/>
    </source>
</evidence>
<gene>
    <name evidence="2" type="ORF">SAMN05444169_3135</name>
</gene>
<dbReference type="Proteomes" id="UP000190675">
    <property type="component" value="Chromosome I"/>
</dbReference>
<evidence type="ECO:0000259" key="1">
    <source>
        <dbReference type="Pfam" id="PF03358"/>
    </source>
</evidence>
<reference evidence="2 3" key="1">
    <citation type="submission" date="2016-11" db="EMBL/GenBank/DDBJ databases">
        <authorList>
            <person name="Jaros S."/>
            <person name="Januszkiewicz K."/>
            <person name="Wedrychowicz H."/>
        </authorList>
    </citation>
    <scope>NUCLEOTIDE SEQUENCE [LARGE SCALE GENOMIC DNA]</scope>
    <source>
        <strain evidence="2 3">GAS242</strain>
    </source>
</reference>
<dbReference type="GO" id="GO:0005829">
    <property type="term" value="C:cytosol"/>
    <property type="evidence" value="ECO:0007669"/>
    <property type="project" value="TreeGrafter"/>
</dbReference>
<dbReference type="OrthoDB" id="9812295at2"/>
<dbReference type="InterPro" id="IPR029039">
    <property type="entry name" value="Flavoprotein-like_sf"/>
</dbReference>
<dbReference type="AlphaFoldDB" id="A0A1M5KXJ5"/>
<sequence length="199" mass="22360">MQKRPKIGVIISTTRPGRFGEVPTNWLFNIAKERNDADFEIVDLRDYPMPFFEEKVPLHVAPPQNEVALRWGEKIASLDGYIFVTAEYNHSIPAVLKNALDYLWSEIHRKPATFLGYGGGGAARAVEHLRNILATAQVASLPRAVHIGMIEMMGMMREGKSMADYPYLDDCAKPMLDELVWWANTLKEGRSGDRVAEAA</sequence>
<dbReference type="EMBL" id="LT670818">
    <property type="protein sequence ID" value="SHG57582.1"/>
    <property type="molecule type" value="Genomic_DNA"/>
</dbReference>
<feature type="domain" description="NADPH-dependent FMN reductase-like" evidence="1">
    <location>
        <begin position="5"/>
        <end position="148"/>
    </location>
</feature>
<dbReference type="InterPro" id="IPR005025">
    <property type="entry name" value="FMN_Rdtase-like_dom"/>
</dbReference>
<dbReference type="PANTHER" id="PTHR30543">
    <property type="entry name" value="CHROMATE REDUCTASE"/>
    <property type="match status" value="1"/>
</dbReference>
<dbReference type="GO" id="GO:0016491">
    <property type="term" value="F:oxidoreductase activity"/>
    <property type="evidence" value="ECO:0007669"/>
    <property type="project" value="InterPro"/>
</dbReference>
<dbReference type="Pfam" id="PF03358">
    <property type="entry name" value="FMN_red"/>
    <property type="match status" value="1"/>
</dbReference>
<dbReference type="RefSeq" id="WP_079566732.1">
    <property type="nucleotide sequence ID" value="NZ_LT670818.1"/>
</dbReference>
<name>A0A1M5KXJ5_9BRAD</name>
<dbReference type="Gene3D" id="3.40.50.360">
    <property type="match status" value="1"/>
</dbReference>
<accession>A0A1M5KXJ5</accession>